<evidence type="ECO:0000259" key="5">
    <source>
        <dbReference type="PROSITE" id="PS51999"/>
    </source>
</evidence>
<proteinExistence type="predicted"/>
<evidence type="ECO:0000256" key="3">
    <source>
        <dbReference type="ARBA" id="ARBA00022833"/>
    </source>
</evidence>
<dbReference type="InterPro" id="IPR010666">
    <property type="entry name" value="Znf_GRF"/>
</dbReference>
<dbReference type="PROSITE" id="PS51999">
    <property type="entry name" value="ZF_GRF"/>
    <property type="match status" value="1"/>
</dbReference>
<dbReference type="PANTHER" id="PTHR35163">
    <property type="entry name" value="OS02G0467300 PROTEIN"/>
    <property type="match status" value="1"/>
</dbReference>
<accession>A0A8I6YIP3</accession>
<feature type="domain" description="GRF-type" evidence="5">
    <location>
        <begin position="42"/>
        <end position="84"/>
    </location>
</feature>
<dbReference type="GO" id="GO:0008270">
    <property type="term" value="F:zinc ion binding"/>
    <property type="evidence" value="ECO:0007669"/>
    <property type="project" value="UniProtKB-KW"/>
</dbReference>
<keyword evidence="2 4" id="KW-0863">Zinc-finger</keyword>
<dbReference type="Pfam" id="PF06839">
    <property type="entry name" value="Zn_ribbon_GRF"/>
    <property type="match status" value="1"/>
</dbReference>
<keyword evidence="7" id="KW-1185">Reference proteome</keyword>
<dbReference type="Gramene" id="HORVU.MOREX.r3.7HG0711300.1">
    <property type="protein sequence ID" value="HORVU.MOREX.r3.7HG0711300.1"/>
    <property type="gene ID" value="HORVU.MOREX.r3.7HG0711300"/>
</dbReference>
<evidence type="ECO:0000256" key="1">
    <source>
        <dbReference type="ARBA" id="ARBA00022723"/>
    </source>
</evidence>
<reference evidence="7" key="1">
    <citation type="journal article" date="2012" name="Nature">
        <title>A physical, genetic and functional sequence assembly of the barley genome.</title>
        <authorList>
            <consortium name="The International Barley Genome Sequencing Consortium"/>
            <person name="Mayer K.F."/>
            <person name="Waugh R."/>
            <person name="Brown J.W."/>
            <person name="Schulman A."/>
            <person name="Langridge P."/>
            <person name="Platzer M."/>
            <person name="Fincher G.B."/>
            <person name="Muehlbauer G.J."/>
            <person name="Sato K."/>
            <person name="Close T.J."/>
            <person name="Wise R.P."/>
            <person name="Stein N."/>
        </authorList>
    </citation>
    <scope>NUCLEOTIDE SEQUENCE [LARGE SCALE GENOMIC DNA]</scope>
    <source>
        <strain evidence="7">cv. Morex</strain>
    </source>
</reference>
<organism evidence="6 7">
    <name type="scientific">Hordeum vulgare subsp. vulgare</name>
    <name type="common">Domesticated barley</name>
    <dbReference type="NCBI Taxonomy" id="112509"/>
    <lineage>
        <taxon>Eukaryota</taxon>
        <taxon>Viridiplantae</taxon>
        <taxon>Streptophyta</taxon>
        <taxon>Embryophyta</taxon>
        <taxon>Tracheophyta</taxon>
        <taxon>Spermatophyta</taxon>
        <taxon>Magnoliopsida</taxon>
        <taxon>Liliopsida</taxon>
        <taxon>Poales</taxon>
        <taxon>Poaceae</taxon>
        <taxon>BOP clade</taxon>
        <taxon>Pooideae</taxon>
        <taxon>Triticodae</taxon>
        <taxon>Triticeae</taxon>
        <taxon>Hordeinae</taxon>
        <taxon>Hordeum</taxon>
    </lineage>
</organism>
<reference evidence="6" key="2">
    <citation type="submission" date="2020-10" db="EMBL/GenBank/DDBJ databases">
        <authorList>
            <person name="Scholz U."/>
            <person name="Mascher M."/>
            <person name="Fiebig A."/>
        </authorList>
    </citation>
    <scope>NUCLEOTIDE SEQUENCE [LARGE SCALE GENOMIC DNA]</scope>
    <source>
        <strain evidence="6">cv. Morex</strain>
    </source>
</reference>
<dbReference type="AlphaFoldDB" id="A0A8I6YIP3"/>
<keyword evidence="3" id="KW-0862">Zinc</keyword>
<name>A0A8I6YIP3_HORVV</name>
<evidence type="ECO:0000313" key="6">
    <source>
        <dbReference type="EnsemblPlants" id="HORVU.MOREX.r3.7HG0711300.1"/>
    </source>
</evidence>
<keyword evidence="1" id="KW-0479">Metal-binding</keyword>
<dbReference type="PANTHER" id="PTHR35163:SF8">
    <property type="entry name" value="GENOME ASSEMBLY, CHROMOSOME: II"/>
    <property type="match status" value="1"/>
</dbReference>
<evidence type="ECO:0000256" key="4">
    <source>
        <dbReference type="PROSITE-ProRule" id="PRU01343"/>
    </source>
</evidence>
<dbReference type="EnsemblPlants" id="HORVU.MOREX.r3.7HG0711300.1">
    <property type="protein sequence ID" value="HORVU.MOREX.r3.7HG0711300.1"/>
    <property type="gene ID" value="HORVU.MOREX.r3.7HG0711300"/>
</dbReference>
<reference evidence="6" key="3">
    <citation type="submission" date="2022-01" db="UniProtKB">
        <authorList>
            <consortium name="EnsemblPlants"/>
        </authorList>
    </citation>
    <scope>IDENTIFICATION</scope>
    <source>
        <strain evidence="6">subsp. vulgare</strain>
    </source>
</reference>
<evidence type="ECO:0000256" key="2">
    <source>
        <dbReference type="ARBA" id="ARBA00022771"/>
    </source>
</evidence>
<sequence length="173" mass="20157">MISFDLLCPCPVHMMITLILLGKVSISLEDPDYKGLELDVFCEKHEKAAERLVAFEGTYTGRRFLACAEPEGHKCGFVQWVDHQWPPTMENALLMLWAMVEESKFARVNDNFESAFTIHNLIEEKNKLDANYDKLVQDVHQLMDMQEDRVVDLSYVHANLIYLQQCRKNCWMI</sequence>
<evidence type="ECO:0000313" key="7">
    <source>
        <dbReference type="Proteomes" id="UP000011116"/>
    </source>
</evidence>
<dbReference type="SMR" id="A0A8I6YIP3"/>
<dbReference type="Proteomes" id="UP000011116">
    <property type="component" value="Chromosome 7H"/>
</dbReference>
<dbReference type="Gramene" id="HORVU.MOREX.r2.7HG0589950.1">
    <property type="protein sequence ID" value="HORVU.MOREX.r2.7HG0589950.1"/>
    <property type="gene ID" value="HORVU.MOREX.r2.7HG0589950"/>
</dbReference>
<protein>
    <recommendedName>
        <fullName evidence="5">GRF-type domain-containing protein</fullName>
    </recommendedName>
</protein>